<reference evidence="4 5" key="1">
    <citation type="submission" date="2024-06" db="EMBL/GenBank/DDBJ databases">
        <title>The Natural Products Discovery Center: Release of the First 8490 Sequenced Strains for Exploring Actinobacteria Biosynthetic Diversity.</title>
        <authorList>
            <person name="Kalkreuter E."/>
            <person name="Kautsar S.A."/>
            <person name="Yang D."/>
            <person name="Bader C.D."/>
            <person name="Teijaro C.N."/>
            <person name="Fluegel L."/>
            <person name="Davis C.M."/>
            <person name="Simpson J.R."/>
            <person name="Lauterbach L."/>
            <person name="Steele A.D."/>
            <person name="Gui C."/>
            <person name="Meng S."/>
            <person name="Li G."/>
            <person name="Viehrig K."/>
            <person name="Ye F."/>
            <person name="Su P."/>
            <person name="Kiefer A.F."/>
            <person name="Nichols A."/>
            <person name="Cepeda A.J."/>
            <person name="Yan W."/>
            <person name="Fan B."/>
            <person name="Jiang Y."/>
            <person name="Adhikari A."/>
            <person name="Zheng C.-J."/>
            <person name="Schuster L."/>
            <person name="Cowan T.M."/>
            <person name="Smanski M.J."/>
            <person name="Chevrette M.G."/>
            <person name="De Carvalho L.P.S."/>
            <person name="Shen B."/>
        </authorList>
    </citation>
    <scope>NUCLEOTIDE SEQUENCE [LARGE SCALE GENOMIC DNA]</scope>
    <source>
        <strain evidence="4 5">NPDC050100</strain>
    </source>
</reference>
<dbReference type="GO" id="GO:0016757">
    <property type="term" value="F:glycosyltransferase activity"/>
    <property type="evidence" value="ECO:0007669"/>
    <property type="project" value="UniProtKB-KW"/>
</dbReference>
<protein>
    <submittedName>
        <fullName evidence="4">Phosphoribosyltransferase family protein</fullName>
    </submittedName>
</protein>
<evidence type="ECO:0000256" key="2">
    <source>
        <dbReference type="SAM" id="MobiDB-lite"/>
    </source>
</evidence>
<accession>A0ABV3G7U2</accession>
<feature type="region of interest" description="Disordered" evidence="2">
    <location>
        <begin position="216"/>
        <end position="238"/>
    </location>
</feature>
<name>A0ABV3G7U2_MICGL</name>
<evidence type="ECO:0000313" key="5">
    <source>
        <dbReference type="Proteomes" id="UP001551675"/>
    </source>
</evidence>
<evidence type="ECO:0000259" key="3">
    <source>
        <dbReference type="Pfam" id="PF00156"/>
    </source>
</evidence>
<evidence type="ECO:0000256" key="1">
    <source>
        <dbReference type="ARBA" id="ARBA00008007"/>
    </source>
</evidence>
<dbReference type="EMBL" id="JBFALK010000001">
    <property type="protein sequence ID" value="MEV0967422.1"/>
    <property type="molecule type" value="Genomic_DNA"/>
</dbReference>
<dbReference type="Pfam" id="PF00156">
    <property type="entry name" value="Pribosyltran"/>
    <property type="match status" value="1"/>
</dbReference>
<dbReference type="PANTHER" id="PTHR47505:SF1">
    <property type="entry name" value="DNA UTILIZATION PROTEIN YHGH"/>
    <property type="match status" value="1"/>
</dbReference>
<gene>
    <name evidence="4" type="ORF">AB0I59_02205</name>
</gene>
<dbReference type="InterPro" id="IPR051910">
    <property type="entry name" value="ComF/GntX_DNA_util-trans"/>
</dbReference>
<dbReference type="Proteomes" id="UP001551675">
    <property type="component" value="Unassembled WGS sequence"/>
</dbReference>
<dbReference type="Gene3D" id="3.40.50.2020">
    <property type="match status" value="1"/>
</dbReference>
<dbReference type="InterPro" id="IPR029057">
    <property type="entry name" value="PRTase-like"/>
</dbReference>
<feature type="domain" description="Phosphoribosyltransferase" evidence="3">
    <location>
        <begin position="159"/>
        <end position="214"/>
    </location>
</feature>
<dbReference type="InterPro" id="IPR000836">
    <property type="entry name" value="PRTase_dom"/>
</dbReference>
<keyword evidence="5" id="KW-1185">Reference proteome</keyword>
<keyword evidence="4" id="KW-0328">Glycosyltransferase</keyword>
<comment type="caution">
    <text evidence="4">The sequence shown here is derived from an EMBL/GenBank/DDBJ whole genome shotgun (WGS) entry which is preliminary data.</text>
</comment>
<sequence length="238" mass="24405">MLAALLDLVLPPRCAGCGEPDALVCPLCMEEILRAPASRPPDPSPPGLPECWSATRYDGAARRLLLAYKERGRTALAPVLSAVLAEVAEAALAGSAVGAVSGPVTVVPVPSARAAYRRRGHDPVGVIAAGAVALLRQARRVADQAGLSSTQRAANLHGALEVIRARRGATRASGGREAVVLLVDDIVTTGVTLAEAARAVRETGADVPLALTVAATGRRRGDTARRNTTGTGPNRGPD</sequence>
<comment type="similarity">
    <text evidence="1">Belongs to the ComF/GntX family.</text>
</comment>
<proteinExistence type="inferred from homology"/>
<dbReference type="RefSeq" id="WP_358129169.1">
    <property type="nucleotide sequence ID" value="NZ_JBFALK010000001.1"/>
</dbReference>
<keyword evidence="4" id="KW-0808">Transferase</keyword>
<dbReference type="SUPFAM" id="SSF53271">
    <property type="entry name" value="PRTase-like"/>
    <property type="match status" value="1"/>
</dbReference>
<evidence type="ECO:0000313" key="4">
    <source>
        <dbReference type="EMBL" id="MEV0967422.1"/>
    </source>
</evidence>
<dbReference type="PANTHER" id="PTHR47505">
    <property type="entry name" value="DNA UTILIZATION PROTEIN YHGH"/>
    <property type="match status" value="1"/>
</dbReference>
<dbReference type="CDD" id="cd06223">
    <property type="entry name" value="PRTases_typeI"/>
    <property type="match status" value="1"/>
</dbReference>
<organism evidence="4 5">
    <name type="scientific">Microtetraspora glauca</name>
    <dbReference type="NCBI Taxonomy" id="1996"/>
    <lineage>
        <taxon>Bacteria</taxon>
        <taxon>Bacillati</taxon>
        <taxon>Actinomycetota</taxon>
        <taxon>Actinomycetes</taxon>
        <taxon>Streptosporangiales</taxon>
        <taxon>Streptosporangiaceae</taxon>
        <taxon>Microtetraspora</taxon>
    </lineage>
</organism>